<proteinExistence type="predicted"/>
<evidence type="ECO:0000313" key="3">
    <source>
        <dbReference type="Proteomes" id="UP000182652"/>
    </source>
</evidence>
<protein>
    <recommendedName>
        <fullName evidence="1">DUF2087 domain-containing protein</fullName>
    </recommendedName>
</protein>
<gene>
    <name evidence="2" type="ORF">SAMN04489745_2799</name>
</gene>
<sequence length="186" mass="19482">MGSAYARPPTIFEGSHARAPTRVAGMSALSSVRVLLSLLRSPKSAPLVSRLAAGELVDADERLAGNLVQSGLAVAEDGGLRLAPDVLGQALAALDPAAQVEALLATPRIALAGRAPGSVNGLVHAVVTRCVRDGEVLSEAQVNERLSVLVEDVAFFRRHAVDLDILRRKSDGTAYWLSPPSSSWMA</sequence>
<dbReference type="AlphaFoldDB" id="A0A1H4SA54"/>
<dbReference type="Proteomes" id="UP000182652">
    <property type="component" value="Unassembled WGS sequence"/>
</dbReference>
<keyword evidence="3" id="KW-1185">Reference proteome</keyword>
<dbReference type="InterPro" id="IPR018656">
    <property type="entry name" value="DUF2087"/>
</dbReference>
<reference evidence="2 3" key="1">
    <citation type="submission" date="2016-10" db="EMBL/GenBank/DDBJ databases">
        <authorList>
            <person name="de Groot N.N."/>
        </authorList>
    </citation>
    <scope>NUCLEOTIDE SEQUENCE [LARGE SCALE GENOMIC DNA]</scope>
    <source>
        <strain evidence="2 3">DSM 10495</strain>
    </source>
</reference>
<feature type="domain" description="DUF2087" evidence="1">
    <location>
        <begin position="128"/>
        <end position="177"/>
    </location>
</feature>
<dbReference type="EMBL" id="FNSN01000003">
    <property type="protein sequence ID" value="SEC41012.1"/>
    <property type="molecule type" value="Genomic_DNA"/>
</dbReference>
<dbReference type="Pfam" id="PF09860">
    <property type="entry name" value="DUF2087"/>
    <property type="match status" value="1"/>
</dbReference>
<organism evidence="2 3">
    <name type="scientific">Arthrobacter woluwensis</name>
    <dbReference type="NCBI Taxonomy" id="156980"/>
    <lineage>
        <taxon>Bacteria</taxon>
        <taxon>Bacillati</taxon>
        <taxon>Actinomycetota</taxon>
        <taxon>Actinomycetes</taxon>
        <taxon>Micrococcales</taxon>
        <taxon>Micrococcaceae</taxon>
        <taxon>Arthrobacter</taxon>
    </lineage>
</organism>
<name>A0A1H4SA54_9MICC</name>
<evidence type="ECO:0000259" key="1">
    <source>
        <dbReference type="Pfam" id="PF09860"/>
    </source>
</evidence>
<evidence type="ECO:0000313" key="2">
    <source>
        <dbReference type="EMBL" id="SEC41012.1"/>
    </source>
</evidence>
<accession>A0A1H4SA54</accession>